<dbReference type="RefSeq" id="WP_191690812.1">
    <property type="nucleotide sequence ID" value="NZ_JACSQR010000008.1"/>
</dbReference>
<dbReference type="Gene3D" id="1.20.1440.100">
    <property type="entry name" value="SG protein - dephosphorylation function"/>
    <property type="match status" value="1"/>
</dbReference>
<protein>
    <submittedName>
        <fullName evidence="4">HAD-IB family hydrolase</fullName>
    </submittedName>
</protein>
<dbReference type="InterPro" id="IPR006385">
    <property type="entry name" value="HAD_hydro_SerB1"/>
</dbReference>
<dbReference type="GO" id="GO:0016787">
    <property type="term" value="F:hydrolase activity"/>
    <property type="evidence" value="ECO:0007669"/>
    <property type="project" value="UniProtKB-KW"/>
</dbReference>
<keyword evidence="5" id="KW-1185">Reference proteome</keyword>
<dbReference type="InterPro" id="IPR050582">
    <property type="entry name" value="HAD-like_SerB"/>
</dbReference>
<sequence>MNTPRLQKKDTVLVLFDLDHTLLDVDSDDLWGKYLVKHGYVNEENYGRTNQKFYQEYIAGTLDAIKYNEFVAQFLSTLPIKRLYEMRKDYVESEIIPHIRPKALRVLHEHLELGREVVITSATNDFLVSSIAQHFGLLEANIIATPLELKNQCYTGKLTDRPNFKEDKIYHIDKWLDKKKLANISFDKTYFYSDSKNDIPLLEWADVSICVTPDDYLRAYALTQQWLIEDW</sequence>
<dbReference type="PANTHER" id="PTHR43344:SF13">
    <property type="entry name" value="PHOSPHATASE RV3661-RELATED"/>
    <property type="match status" value="1"/>
</dbReference>
<dbReference type="NCBIfam" id="TIGR01490">
    <property type="entry name" value="HAD-SF-IB-hyp1"/>
    <property type="match status" value="1"/>
</dbReference>
<organism evidence="4 5">
    <name type="scientific">Psychrobacter communis</name>
    <dbReference type="NCBI Taxonomy" id="2762238"/>
    <lineage>
        <taxon>Bacteria</taxon>
        <taxon>Pseudomonadati</taxon>
        <taxon>Pseudomonadota</taxon>
        <taxon>Gammaproteobacteria</taxon>
        <taxon>Moraxellales</taxon>
        <taxon>Moraxellaceae</taxon>
        <taxon>Psychrobacter</taxon>
    </lineage>
</organism>
<reference evidence="4 5" key="1">
    <citation type="submission" date="2020-08" db="EMBL/GenBank/DDBJ databases">
        <title>A Genomic Blueprint of the Chicken Gut Microbiome.</title>
        <authorList>
            <person name="Gilroy R."/>
            <person name="Ravi A."/>
            <person name="Getino M."/>
            <person name="Pursley I."/>
            <person name="Horton D.L."/>
            <person name="Alikhan N.-F."/>
            <person name="Baker D."/>
            <person name="Gharbi K."/>
            <person name="Hall N."/>
            <person name="Watson M."/>
            <person name="Adriaenssens E.M."/>
            <person name="Foster-Nyarko E."/>
            <person name="Jarju S."/>
            <person name="Secka A."/>
            <person name="Antonio M."/>
            <person name="Oren A."/>
            <person name="Chaudhuri R."/>
            <person name="La Ragione R.M."/>
            <person name="Hildebrand F."/>
            <person name="Pallen M.J."/>
        </authorList>
    </citation>
    <scope>NUCLEOTIDE SEQUENCE [LARGE SCALE GENOMIC DNA]</scope>
    <source>
        <strain evidence="4 5">Sa4CVA2</strain>
    </source>
</reference>
<gene>
    <name evidence="4" type="ORF">H9653_04640</name>
</gene>
<dbReference type="Pfam" id="PF12710">
    <property type="entry name" value="HAD"/>
    <property type="match status" value="1"/>
</dbReference>
<evidence type="ECO:0000256" key="3">
    <source>
        <dbReference type="ARBA" id="ARBA00022842"/>
    </source>
</evidence>
<comment type="caution">
    <text evidence="4">The sequence shown here is derived from an EMBL/GenBank/DDBJ whole genome shotgun (WGS) entry which is preliminary data.</text>
</comment>
<accession>A0ABR8RHW8</accession>
<evidence type="ECO:0000256" key="2">
    <source>
        <dbReference type="ARBA" id="ARBA00022801"/>
    </source>
</evidence>
<dbReference type="SUPFAM" id="SSF56784">
    <property type="entry name" value="HAD-like"/>
    <property type="match status" value="1"/>
</dbReference>
<dbReference type="PANTHER" id="PTHR43344">
    <property type="entry name" value="PHOSPHOSERINE PHOSPHATASE"/>
    <property type="match status" value="1"/>
</dbReference>
<proteinExistence type="predicted"/>
<dbReference type="InterPro" id="IPR023214">
    <property type="entry name" value="HAD_sf"/>
</dbReference>
<keyword evidence="2 4" id="KW-0378">Hydrolase</keyword>
<dbReference type="InterPro" id="IPR036412">
    <property type="entry name" value="HAD-like_sf"/>
</dbReference>
<keyword evidence="1" id="KW-0479">Metal-binding</keyword>
<evidence type="ECO:0000313" key="5">
    <source>
        <dbReference type="Proteomes" id="UP000606724"/>
    </source>
</evidence>
<keyword evidence="3" id="KW-0460">Magnesium</keyword>
<evidence type="ECO:0000313" key="4">
    <source>
        <dbReference type="EMBL" id="MBD7947309.1"/>
    </source>
</evidence>
<dbReference type="Proteomes" id="UP000606724">
    <property type="component" value="Unassembled WGS sequence"/>
</dbReference>
<evidence type="ECO:0000256" key="1">
    <source>
        <dbReference type="ARBA" id="ARBA00022723"/>
    </source>
</evidence>
<dbReference type="NCBIfam" id="TIGR01488">
    <property type="entry name" value="HAD-SF-IB"/>
    <property type="match status" value="1"/>
</dbReference>
<dbReference type="EMBL" id="JACSQR010000008">
    <property type="protein sequence ID" value="MBD7947309.1"/>
    <property type="molecule type" value="Genomic_DNA"/>
</dbReference>
<name>A0ABR8RHW8_9GAMM</name>
<dbReference type="Gene3D" id="3.40.50.1000">
    <property type="entry name" value="HAD superfamily/HAD-like"/>
    <property type="match status" value="1"/>
</dbReference>